<reference evidence="3" key="1">
    <citation type="submission" date="2021-01" db="EMBL/GenBank/DDBJ databases">
        <authorList>
            <person name="Corre E."/>
            <person name="Pelletier E."/>
            <person name="Niang G."/>
            <person name="Scheremetjew M."/>
            <person name="Finn R."/>
            <person name="Kale V."/>
            <person name="Holt S."/>
            <person name="Cochrane G."/>
            <person name="Meng A."/>
            <person name="Brown T."/>
            <person name="Cohen L."/>
        </authorList>
    </citation>
    <scope>NUCLEOTIDE SEQUENCE</scope>
    <source>
        <strain evidence="3">10249 10 AB</strain>
    </source>
</reference>
<dbReference type="EMBL" id="HBIX01014251">
    <property type="protein sequence ID" value="CAE0717706.1"/>
    <property type="molecule type" value="Transcribed_RNA"/>
</dbReference>
<keyword evidence="2" id="KW-0732">Signal</keyword>
<gene>
    <name evidence="3" type="ORF">PAUS00366_LOCUS10458</name>
</gene>
<name>A0A7S4AJ93_9STRA</name>
<organism evidence="3">
    <name type="scientific">Pseudo-nitzschia australis</name>
    <dbReference type="NCBI Taxonomy" id="44445"/>
    <lineage>
        <taxon>Eukaryota</taxon>
        <taxon>Sar</taxon>
        <taxon>Stramenopiles</taxon>
        <taxon>Ochrophyta</taxon>
        <taxon>Bacillariophyta</taxon>
        <taxon>Bacillariophyceae</taxon>
        <taxon>Bacillariophycidae</taxon>
        <taxon>Bacillariales</taxon>
        <taxon>Bacillariaceae</taxon>
        <taxon>Pseudo-nitzschia</taxon>
    </lineage>
</organism>
<evidence type="ECO:0000313" key="3">
    <source>
        <dbReference type="EMBL" id="CAE0717706.1"/>
    </source>
</evidence>
<protein>
    <recommendedName>
        <fullName evidence="4">FZ domain-containing protein</fullName>
    </recommendedName>
</protein>
<feature type="chain" id="PRO_5030840442" description="FZ domain-containing protein" evidence="2">
    <location>
        <begin position="36"/>
        <end position="248"/>
    </location>
</feature>
<accession>A0A7S4AJ93</accession>
<feature type="signal peptide" evidence="2">
    <location>
        <begin position="1"/>
        <end position="35"/>
    </location>
</feature>
<evidence type="ECO:0000256" key="2">
    <source>
        <dbReference type="SAM" id="SignalP"/>
    </source>
</evidence>
<feature type="region of interest" description="Disordered" evidence="1">
    <location>
        <begin position="177"/>
        <end position="222"/>
    </location>
</feature>
<proteinExistence type="predicted"/>
<evidence type="ECO:0008006" key="4">
    <source>
        <dbReference type="Google" id="ProtNLM"/>
    </source>
</evidence>
<evidence type="ECO:0000256" key="1">
    <source>
        <dbReference type="SAM" id="MobiDB-lite"/>
    </source>
</evidence>
<dbReference type="AlphaFoldDB" id="A0A7S4AJ93"/>
<sequence length="248" mass="25461">MSFLASTTMSSSSMIPPLALVLFLFSALTMELSQAQDLASMIPEGLLDFIPPTCMEQLSQELLPCAMNNMCFSLLPSEDEMDAIPHTEEDIAGLFDLCGGIEAAVCVITSRCPVCREEANNFFKCTMVEGGFDISQNTTDLIMGCTLDCASVAATPDADAGVVVATLLPTAVVMTDTDKSGSSVPTAAPGADASSGSLAPTAAAGDSDVTEAPTPSEPSGAVNFNGMAYSTTGTMMSVLVLGVVVLGL</sequence>